<keyword evidence="1" id="KW-0812">Transmembrane</keyword>
<keyword evidence="1" id="KW-1133">Transmembrane helix</keyword>
<keyword evidence="1" id="KW-0472">Membrane</keyword>
<dbReference type="RefSeq" id="WP_015668182.1">
    <property type="nucleotide sequence ID" value="NC_020453.1"/>
</dbReference>
<dbReference type="OrthoDB" id="8482095at2"/>
<dbReference type="eggNOG" id="ENOG502ZFQ9">
    <property type="taxonomic scope" value="Bacteria"/>
</dbReference>
<dbReference type="KEGG" id="aol:S58_51140"/>
<reference evidence="2 3" key="1">
    <citation type="journal article" date="2013" name="Appl. Environ. Microbiol.">
        <title>Genome analysis suggests that the soil oligotrophic bacterium Agromonas oligotrophica (Bradyrhizobium oligotrophicum) is a nitrogen-fixing symbiont of Aeschynomene indica.</title>
        <authorList>
            <person name="Okubo T."/>
            <person name="Fukushima S."/>
            <person name="Itakura M."/>
            <person name="Oshima K."/>
            <person name="Longtonglang A."/>
            <person name="Teaumroong N."/>
            <person name="Mitsui H."/>
            <person name="Hattori M."/>
            <person name="Hattori R."/>
            <person name="Hattori T."/>
            <person name="Minamisawa K."/>
        </authorList>
    </citation>
    <scope>NUCLEOTIDE SEQUENCE [LARGE SCALE GENOMIC DNA]</scope>
    <source>
        <strain evidence="2 3">S58</strain>
    </source>
</reference>
<evidence type="ECO:0000313" key="3">
    <source>
        <dbReference type="Proteomes" id="UP000011841"/>
    </source>
</evidence>
<dbReference type="Proteomes" id="UP000011841">
    <property type="component" value="Chromosome"/>
</dbReference>
<feature type="transmembrane region" description="Helical" evidence="1">
    <location>
        <begin position="64"/>
        <end position="82"/>
    </location>
</feature>
<sequence>MRRSPDLAVGFVLGFAVMLLIFLFSSDFTAHYEICEPANTGAKDCASYNMLSYAFHKIGTTLDALNGAITAIATAFIAWFTLSLRQSTDKLWEAGERQIAIANVSAETAQRAAVTAERALTVVERAFIMISDISIVTISQYHTIIVHRINVNVLNSGRTPARNYVSCVNLVVVDDLPHDFRFADRTHDGLVAGVIGPQSRTYFQVDVFIQDALATHEGRKKTFIYGWMEYDDIFPDSARHRTEFCVSVEVFTDPRVMPEVISGHPASVLTVRPYGRYNAYDEDCLYRPGQTPIAEEGELPVPTEPLVISPPPGFQQPPRMNVQFQYAPTKGE</sequence>
<dbReference type="GeneID" id="301818876"/>
<dbReference type="AlphaFoldDB" id="M4ZB71"/>
<dbReference type="HOGENOM" id="CLU_835938_0_0_5"/>
<evidence type="ECO:0000256" key="1">
    <source>
        <dbReference type="SAM" id="Phobius"/>
    </source>
</evidence>
<evidence type="ECO:0000313" key="2">
    <source>
        <dbReference type="EMBL" id="BAM91093.1"/>
    </source>
</evidence>
<proteinExistence type="predicted"/>
<protein>
    <submittedName>
        <fullName evidence="2">Uncharacterized protein</fullName>
    </submittedName>
</protein>
<feature type="transmembrane region" description="Helical" evidence="1">
    <location>
        <begin position="7"/>
        <end position="24"/>
    </location>
</feature>
<dbReference type="EMBL" id="AP012603">
    <property type="protein sequence ID" value="BAM91093.1"/>
    <property type="molecule type" value="Genomic_DNA"/>
</dbReference>
<name>M4ZB71_9BRAD</name>
<gene>
    <name evidence="2" type="ORF">S58_51140</name>
</gene>
<organism evidence="2 3">
    <name type="scientific">Bradyrhizobium oligotrophicum S58</name>
    <dbReference type="NCBI Taxonomy" id="1245469"/>
    <lineage>
        <taxon>Bacteria</taxon>
        <taxon>Pseudomonadati</taxon>
        <taxon>Pseudomonadota</taxon>
        <taxon>Alphaproteobacteria</taxon>
        <taxon>Hyphomicrobiales</taxon>
        <taxon>Nitrobacteraceae</taxon>
        <taxon>Bradyrhizobium</taxon>
    </lineage>
</organism>
<accession>M4ZB71</accession>
<keyword evidence="3" id="KW-1185">Reference proteome</keyword>